<comment type="similarity">
    <text evidence="5 6">Belongs to the class I-like SAM-binding methyltransferase superfamily. C5-methyltransferase family.</text>
</comment>
<dbReference type="Pfam" id="PF00145">
    <property type="entry name" value="DNA_methylase"/>
    <property type="match status" value="1"/>
</dbReference>
<dbReference type="EMBL" id="LT629695">
    <property type="protein sequence ID" value="SDH44381.1"/>
    <property type="molecule type" value="Genomic_DNA"/>
</dbReference>
<dbReference type="PROSITE" id="PS00095">
    <property type="entry name" value="C5_MTASE_2"/>
    <property type="match status" value="1"/>
</dbReference>
<evidence type="ECO:0000256" key="4">
    <source>
        <dbReference type="ARBA" id="ARBA00022747"/>
    </source>
</evidence>
<accession>A0A1G8CFZ9</accession>
<evidence type="ECO:0000256" key="1">
    <source>
        <dbReference type="ARBA" id="ARBA00022603"/>
    </source>
</evidence>
<dbReference type="Gene3D" id="3.40.50.150">
    <property type="entry name" value="Vaccinia Virus protein VP39"/>
    <property type="match status" value="1"/>
</dbReference>
<proteinExistence type="inferred from homology"/>
<dbReference type="PROSITE" id="PS51679">
    <property type="entry name" value="SAM_MT_C5"/>
    <property type="match status" value="1"/>
</dbReference>
<reference evidence="9" key="1">
    <citation type="submission" date="2016-10" db="EMBL/GenBank/DDBJ databases">
        <authorList>
            <person name="Varghese N."/>
            <person name="Submissions S."/>
        </authorList>
    </citation>
    <scope>NUCLEOTIDE SEQUENCE [LARGE SCALE GENOMIC DNA]</scope>
    <source>
        <strain evidence="9">DSM 22002</strain>
    </source>
</reference>
<dbReference type="GO" id="GO:0032259">
    <property type="term" value="P:methylation"/>
    <property type="evidence" value="ECO:0007669"/>
    <property type="project" value="UniProtKB-KW"/>
</dbReference>
<dbReference type="PRINTS" id="PR00105">
    <property type="entry name" value="C5METTRFRASE"/>
</dbReference>
<evidence type="ECO:0000256" key="2">
    <source>
        <dbReference type="ARBA" id="ARBA00022679"/>
    </source>
</evidence>
<dbReference type="PANTHER" id="PTHR10629">
    <property type="entry name" value="CYTOSINE-SPECIFIC METHYLTRANSFERASE"/>
    <property type="match status" value="1"/>
</dbReference>
<evidence type="ECO:0000256" key="3">
    <source>
        <dbReference type="ARBA" id="ARBA00022691"/>
    </source>
</evidence>
<keyword evidence="4" id="KW-0680">Restriction system</keyword>
<keyword evidence="1 5" id="KW-0489">Methyltransferase</keyword>
<organism evidence="8 9">
    <name type="scientific">Agrococcus jejuensis</name>
    <dbReference type="NCBI Taxonomy" id="399736"/>
    <lineage>
        <taxon>Bacteria</taxon>
        <taxon>Bacillati</taxon>
        <taxon>Actinomycetota</taxon>
        <taxon>Actinomycetes</taxon>
        <taxon>Micrococcales</taxon>
        <taxon>Microbacteriaceae</taxon>
        <taxon>Agrococcus</taxon>
    </lineage>
</organism>
<evidence type="ECO:0000313" key="9">
    <source>
        <dbReference type="Proteomes" id="UP000198822"/>
    </source>
</evidence>
<dbReference type="GO" id="GO:0003677">
    <property type="term" value="F:DNA binding"/>
    <property type="evidence" value="ECO:0007669"/>
    <property type="project" value="TreeGrafter"/>
</dbReference>
<dbReference type="Proteomes" id="UP000198822">
    <property type="component" value="Chromosome I"/>
</dbReference>
<evidence type="ECO:0000256" key="6">
    <source>
        <dbReference type="RuleBase" id="RU000416"/>
    </source>
</evidence>
<gene>
    <name evidence="8" type="ORF">SAMN04489720_1279</name>
</gene>
<dbReference type="InterPro" id="IPR018117">
    <property type="entry name" value="C5_DNA_meth_AS"/>
</dbReference>
<protein>
    <recommendedName>
        <fullName evidence="7">Cytosine-specific methyltransferase</fullName>
        <ecNumber evidence="7">2.1.1.37</ecNumber>
    </recommendedName>
</protein>
<feature type="active site" evidence="5">
    <location>
        <position position="95"/>
    </location>
</feature>
<dbReference type="NCBIfam" id="TIGR00675">
    <property type="entry name" value="dcm"/>
    <property type="match status" value="1"/>
</dbReference>
<dbReference type="STRING" id="399736.SAMN04489720_1279"/>
<evidence type="ECO:0000256" key="7">
    <source>
        <dbReference type="RuleBase" id="RU000417"/>
    </source>
</evidence>
<dbReference type="PROSITE" id="PS00094">
    <property type="entry name" value="C5_MTASE_1"/>
    <property type="match status" value="1"/>
</dbReference>
<dbReference type="REBASE" id="162790">
    <property type="entry name" value="M.Aje22002ORF1279P"/>
</dbReference>
<dbReference type="GO" id="GO:0003886">
    <property type="term" value="F:DNA (cytosine-5-)-methyltransferase activity"/>
    <property type="evidence" value="ECO:0007669"/>
    <property type="project" value="UniProtKB-EC"/>
</dbReference>
<dbReference type="InterPro" id="IPR029063">
    <property type="entry name" value="SAM-dependent_MTases_sf"/>
</dbReference>
<sequence>MPAGSVLGPHYIDSVPDSIHVLDLFAGAGGLTRGFHEASPRFRSVAAVEFDAAAAAAFSRNFSEAAVHPMDIRAWLDEGGATVGMAKVIVGGPPCQGFSTLGKRKVDDERNELWRQYERTILAVQPEYFVVENVAAFEKSPQFEQFQASTDGGELKDYAFKSGILNAADFGAPQARKRAILIGHHRDLPFPGWPTPTHKGRHVTVSEALASIPEPTDGIDLPDHRTIDFAGRTFRGSFTASELHLSRNYTDLSRRRFAAIPPGGNRFDLPDDLKAKCWIGHTSGSGDVMGRLHLHRPSVTIRTEFFKPEKGRYLHPRANRAITHREAARLQGFPDSHRFVGSKTEMARQIGNAVPVQLGAAIARNLEVALR</sequence>
<dbReference type="EC" id="2.1.1.37" evidence="7"/>
<evidence type="ECO:0000313" key="8">
    <source>
        <dbReference type="EMBL" id="SDH44381.1"/>
    </source>
</evidence>
<comment type="catalytic activity">
    <reaction evidence="7">
        <text>a 2'-deoxycytidine in DNA + S-adenosyl-L-methionine = a 5-methyl-2'-deoxycytidine in DNA + S-adenosyl-L-homocysteine + H(+)</text>
        <dbReference type="Rhea" id="RHEA:13681"/>
        <dbReference type="Rhea" id="RHEA-COMP:11369"/>
        <dbReference type="Rhea" id="RHEA-COMP:11370"/>
        <dbReference type="ChEBI" id="CHEBI:15378"/>
        <dbReference type="ChEBI" id="CHEBI:57856"/>
        <dbReference type="ChEBI" id="CHEBI:59789"/>
        <dbReference type="ChEBI" id="CHEBI:85452"/>
        <dbReference type="ChEBI" id="CHEBI:85454"/>
        <dbReference type="EC" id="2.1.1.37"/>
    </reaction>
</comment>
<keyword evidence="9" id="KW-1185">Reference proteome</keyword>
<keyword evidence="2 5" id="KW-0808">Transferase</keyword>
<evidence type="ECO:0000256" key="5">
    <source>
        <dbReference type="PROSITE-ProRule" id="PRU01016"/>
    </source>
</evidence>
<name>A0A1G8CFZ9_9MICO</name>
<dbReference type="AlphaFoldDB" id="A0A1G8CFZ9"/>
<keyword evidence="3 5" id="KW-0949">S-adenosyl-L-methionine</keyword>
<dbReference type="GO" id="GO:0044027">
    <property type="term" value="P:negative regulation of gene expression via chromosomal CpG island methylation"/>
    <property type="evidence" value="ECO:0007669"/>
    <property type="project" value="TreeGrafter"/>
</dbReference>
<dbReference type="PANTHER" id="PTHR10629:SF52">
    <property type="entry name" value="DNA (CYTOSINE-5)-METHYLTRANSFERASE 1"/>
    <property type="match status" value="1"/>
</dbReference>
<dbReference type="SUPFAM" id="SSF53335">
    <property type="entry name" value="S-adenosyl-L-methionine-dependent methyltransferases"/>
    <property type="match status" value="1"/>
</dbReference>
<dbReference type="InterPro" id="IPR050390">
    <property type="entry name" value="C5-Methyltransferase"/>
</dbReference>
<dbReference type="GO" id="GO:0009307">
    <property type="term" value="P:DNA restriction-modification system"/>
    <property type="evidence" value="ECO:0007669"/>
    <property type="project" value="UniProtKB-KW"/>
</dbReference>
<dbReference type="InterPro" id="IPR001525">
    <property type="entry name" value="C5_MeTfrase"/>
</dbReference>
<dbReference type="InterPro" id="IPR031303">
    <property type="entry name" value="C5_meth_CS"/>
</dbReference>
<dbReference type="Gene3D" id="3.90.120.10">
    <property type="entry name" value="DNA Methylase, subunit A, domain 2"/>
    <property type="match status" value="1"/>
</dbReference>